<accession>A0A388M6Q1</accession>
<sequence length="302" mass="34850">MEDSFDPKWQQDLDAYFLQWFYISDIPFHAARRPEYNTFRSHLATCPPRVHPSLPNHRLICGDGIVLQHKDVAEMLAMLERDVAATGATILTDGRKSITVHQIVNFLAVGSSGAYLLRTVQRDGAEQDTVSVVVRRWKKVFDDFGVENVNAIRTDSAGTYVAIAKLLTRFSTRHPAKGQTAPSSASSGTSGRGWELIYPVQTRFATHYLMLERLLERRHALEDMMISDEWLRQPWRRSLWLQLPWVRQQVRFAAFWDDVEDIVELMTPVMQLLRRLDRGARVMSRLWSWSERVIQRVAQAPS</sequence>
<dbReference type="Gramene" id="GBG90206">
    <property type="protein sequence ID" value="GBG90206"/>
    <property type="gene ID" value="CBR_g50386"/>
</dbReference>
<evidence type="ECO:0000259" key="1">
    <source>
        <dbReference type="Pfam" id="PF04937"/>
    </source>
</evidence>
<organism evidence="2 3">
    <name type="scientific">Chara braunii</name>
    <name type="common">Braun's stonewort</name>
    <dbReference type="NCBI Taxonomy" id="69332"/>
    <lineage>
        <taxon>Eukaryota</taxon>
        <taxon>Viridiplantae</taxon>
        <taxon>Streptophyta</taxon>
        <taxon>Charophyceae</taxon>
        <taxon>Charales</taxon>
        <taxon>Characeae</taxon>
        <taxon>Chara</taxon>
    </lineage>
</organism>
<dbReference type="EMBL" id="BFEA01000794">
    <property type="protein sequence ID" value="GBG90206.1"/>
    <property type="molecule type" value="Genomic_DNA"/>
</dbReference>
<dbReference type="InterPro" id="IPR012337">
    <property type="entry name" value="RNaseH-like_sf"/>
</dbReference>
<dbReference type="Pfam" id="PF04937">
    <property type="entry name" value="DUF659"/>
    <property type="match status" value="1"/>
</dbReference>
<name>A0A388M6Q1_CHABU</name>
<evidence type="ECO:0000313" key="3">
    <source>
        <dbReference type="Proteomes" id="UP000265515"/>
    </source>
</evidence>
<gene>
    <name evidence="2" type="ORF">CBR_g50386</name>
</gene>
<dbReference type="AlphaFoldDB" id="A0A388M6Q1"/>
<reference evidence="2 3" key="1">
    <citation type="journal article" date="2018" name="Cell">
        <title>The Chara Genome: Secondary Complexity and Implications for Plant Terrestrialization.</title>
        <authorList>
            <person name="Nishiyama T."/>
            <person name="Sakayama H."/>
            <person name="Vries J.D."/>
            <person name="Buschmann H."/>
            <person name="Saint-Marcoux D."/>
            <person name="Ullrich K.K."/>
            <person name="Haas F.B."/>
            <person name="Vanderstraeten L."/>
            <person name="Becker D."/>
            <person name="Lang D."/>
            <person name="Vosolsobe S."/>
            <person name="Rombauts S."/>
            <person name="Wilhelmsson P.K.I."/>
            <person name="Janitza P."/>
            <person name="Kern R."/>
            <person name="Heyl A."/>
            <person name="Rumpler F."/>
            <person name="Villalobos L.I.A.C."/>
            <person name="Clay J.M."/>
            <person name="Skokan R."/>
            <person name="Toyoda A."/>
            <person name="Suzuki Y."/>
            <person name="Kagoshima H."/>
            <person name="Schijlen E."/>
            <person name="Tajeshwar N."/>
            <person name="Catarino B."/>
            <person name="Hetherington A.J."/>
            <person name="Saltykova A."/>
            <person name="Bonnot C."/>
            <person name="Breuninger H."/>
            <person name="Symeonidi A."/>
            <person name="Radhakrishnan G.V."/>
            <person name="Van Nieuwerburgh F."/>
            <person name="Deforce D."/>
            <person name="Chang C."/>
            <person name="Karol K.G."/>
            <person name="Hedrich R."/>
            <person name="Ulvskov P."/>
            <person name="Glockner G."/>
            <person name="Delwiche C.F."/>
            <person name="Petrasek J."/>
            <person name="Van de Peer Y."/>
            <person name="Friml J."/>
            <person name="Beilby M."/>
            <person name="Dolan L."/>
            <person name="Kohara Y."/>
            <person name="Sugano S."/>
            <person name="Fujiyama A."/>
            <person name="Delaux P.-M."/>
            <person name="Quint M."/>
            <person name="TheiBen G."/>
            <person name="Hagemann M."/>
            <person name="Harholt J."/>
            <person name="Dunand C."/>
            <person name="Zachgo S."/>
            <person name="Langdale J."/>
            <person name="Maumus F."/>
            <person name="Straeten D.V.D."/>
            <person name="Gould S.B."/>
            <person name="Rensing S.A."/>
        </authorList>
    </citation>
    <scope>NUCLEOTIDE SEQUENCE [LARGE SCALE GENOMIC DNA]</scope>
    <source>
        <strain evidence="2 3">S276</strain>
    </source>
</reference>
<evidence type="ECO:0000313" key="2">
    <source>
        <dbReference type="EMBL" id="GBG90206.1"/>
    </source>
</evidence>
<dbReference type="SUPFAM" id="SSF53098">
    <property type="entry name" value="Ribonuclease H-like"/>
    <property type="match status" value="1"/>
</dbReference>
<comment type="caution">
    <text evidence="2">The sequence shown here is derived from an EMBL/GenBank/DDBJ whole genome shotgun (WGS) entry which is preliminary data.</text>
</comment>
<feature type="domain" description="DUF659" evidence="1">
    <location>
        <begin position="69"/>
        <end position="169"/>
    </location>
</feature>
<dbReference type="InterPro" id="IPR007021">
    <property type="entry name" value="DUF659"/>
</dbReference>
<dbReference type="PANTHER" id="PTHR32166">
    <property type="entry name" value="OSJNBA0013A04.12 PROTEIN"/>
    <property type="match status" value="1"/>
</dbReference>
<dbReference type="Proteomes" id="UP000265515">
    <property type="component" value="Unassembled WGS sequence"/>
</dbReference>
<proteinExistence type="predicted"/>
<keyword evidence="3" id="KW-1185">Reference proteome</keyword>
<protein>
    <recommendedName>
        <fullName evidence="1">DUF659 domain-containing protein</fullName>
    </recommendedName>
</protein>
<dbReference type="PANTHER" id="PTHR32166:SF123">
    <property type="entry name" value="BED-TYPE DOMAIN-CONTAINING PROTEIN"/>
    <property type="match status" value="1"/>
</dbReference>